<dbReference type="EMBL" id="JABXBU010001863">
    <property type="protein sequence ID" value="KAF8782980.1"/>
    <property type="molecule type" value="Genomic_DNA"/>
</dbReference>
<reference evidence="1" key="2">
    <citation type="submission" date="2020-06" db="EMBL/GenBank/DDBJ databases">
        <authorList>
            <person name="Sheffer M."/>
        </authorList>
    </citation>
    <scope>NUCLEOTIDE SEQUENCE</scope>
</reference>
<keyword evidence="2" id="KW-1185">Reference proteome</keyword>
<dbReference type="AlphaFoldDB" id="A0A8T0EY07"/>
<organism evidence="1 2">
    <name type="scientific">Argiope bruennichi</name>
    <name type="common">Wasp spider</name>
    <name type="synonym">Aranea bruennichi</name>
    <dbReference type="NCBI Taxonomy" id="94029"/>
    <lineage>
        <taxon>Eukaryota</taxon>
        <taxon>Metazoa</taxon>
        <taxon>Ecdysozoa</taxon>
        <taxon>Arthropoda</taxon>
        <taxon>Chelicerata</taxon>
        <taxon>Arachnida</taxon>
        <taxon>Araneae</taxon>
        <taxon>Araneomorphae</taxon>
        <taxon>Entelegynae</taxon>
        <taxon>Araneoidea</taxon>
        <taxon>Araneidae</taxon>
        <taxon>Argiope</taxon>
    </lineage>
</organism>
<accession>A0A8T0EY07</accession>
<evidence type="ECO:0000313" key="2">
    <source>
        <dbReference type="Proteomes" id="UP000807504"/>
    </source>
</evidence>
<comment type="caution">
    <text evidence="1">The sequence shown here is derived from an EMBL/GenBank/DDBJ whole genome shotgun (WGS) entry which is preliminary data.</text>
</comment>
<gene>
    <name evidence="1" type="ORF">HNY73_013203</name>
</gene>
<evidence type="ECO:0000313" key="1">
    <source>
        <dbReference type="EMBL" id="KAF8782980.1"/>
    </source>
</evidence>
<proteinExistence type="predicted"/>
<name>A0A8T0EY07_ARGBR</name>
<dbReference type="Proteomes" id="UP000807504">
    <property type="component" value="Unassembled WGS sequence"/>
</dbReference>
<protein>
    <submittedName>
        <fullName evidence="1">Uncharacterized protein</fullName>
    </submittedName>
</protein>
<sequence>MSCLLADPTIINKDNGVQSSSRIATEGIVTDSSAGASTITSPPGMAQISRARGYVWIDGPLIGFSSRGHLLTDSLSITSDSVTESVFLGVKIIGNWDCIEC</sequence>
<reference evidence="1" key="1">
    <citation type="journal article" date="2020" name="bioRxiv">
        <title>Chromosome-level reference genome of the European wasp spider Argiope bruennichi: a resource for studies on range expansion and evolutionary adaptation.</title>
        <authorList>
            <person name="Sheffer M.M."/>
            <person name="Hoppe A."/>
            <person name="Krehenwinkel H."/>
            <person name="Uhl G."/>
            <person name="Kuss A.W."/>
            <person name="Jensen L."/>
            <person name="Jensen C."/>
            <person name="Gillespie R.G."/>
            <person name="Hoff K.J."/>
            <person name="Prost S."/>
        </authorList>
    </citation>
    <scope>NUCLEOTIDE SEQUENCE</scope>
</reference>